<evidence type="ECO:0000259" key="1">
    <source>
        <dbReference type="Pfam" id="PF07995"/>
    </source>
</evidence>
<proteinExistence type="predicted"/>
<feature type="domain" description="Glucose/Sorbosone dehydrogenase" evidence="1">
    <location>
        <begin position="51"/>
        <end position="194"/>
    </location>
</feature>
<reference evidence="2 3" key="1">
    <citation type="journal article" date="2016" name="Nat. Commun.">
        <title>Thousands of microbial genomes shed light on interconnected biogeochemical processes in an aquifer system.</title>
        <authorList>
            <person name="Anantharaman K."/>
            <person name="Brown C.T."/>
            <person name="Hug L.A."/>
            <person name="Sharon I."/>
            <person name="Castelle C.J."/>
            <person name="Probst A.J."/>
            <person name="Thomas B.C."/>
            <person name="Singh A."/>
            <person name="Wilkins M.J."/>
            <person name="Karaoz U."/>
            <person name="Brodie E.L."/>
            <person name="Williams K.H."/>
            <person name="Hubbard S.S."/>
            <person name="Banfield J.F."/>
        </authorList>
    </citation>
    <scope>NUCLEOTIDE SEQUENCE [LARGE SCALE GENOMIC DNA]</scope>
</reference>
<evidence type="ECO:0000313" key="3">
    <source>
        <dbReference type="Proteomes" id="UP000177967"/>
    </source>
</evidence>
<gene>
    <name evidence="2" type="ORF">A2782_00590</name>
</gene>
<organism evidence="2 3">
    <name type="scientific">Candidatus Blackburnbacteria bacterium RIFCSPHIGHO2_01_FULL_43_15b</name>
    <dbReference type="NCBI Taxonomy" id="1797513"/>
    <lineage>
        <taxon>Bacteria</taxon>
        <taxon>Candidatus Blackburniibacteriota</taxon>
    </lineage>
</organism>
<evidence type="ECO:0000313" key="2">
    <source>
        <dbReference type="EMBL" id="OGY08261.1"/>
    </source>
</evidence>
<protein>
    <recommendedName>
        <fullName evidence="1">Glucose/Sorbosone dehydrogenase domain-containing protein</fullName>
    </recommendedName>
</protein>
<dbReference type="Proteomes" id="UP000177967">
    <property type="component" value="Unassembled WGS sequence"/>
</dbReference>
<dbReference type="PANTHER" id="PTHR19328:SF13">
    <property type="entry name" value="HIPL1 PROTEIN"/>
    <property type="match status" value="1"/>
</dbReference>
<dbReference type="InterPro" id="IPR011041">
    <property type="entry name" value="Quinoprot_gluc/sorb_DH_b-prop"/>
</dbReference>
<dbReference type="EMBL" id="MHBW01000030">
    <property type="protein sequence ID" value="OGY08261.1"/>
    <property type="molecule type" value="Genomic_DNA"/>
</dbReference>
<dbReference type="Pfam" id="PF07995">
    <property type="entry name" value="GSDH"/>
    <property type="match status" value="1"/>
</dbReference>
<sequence length="206" mass="22637">MKKILAGVLILIFIVGGISFLRSRQANQTLVTQPLSQNTSNGIPLVIVQDLDIPWEVAFLPSGEMLVTERPGNLVQISKDKSEIVVQGVKHVGEGGLLGMALHPKFSENNFIYLYSTTQSGGTYFNRVERYKLQGEQLLERKVILSGIKGSANHDGGRIIFGPDGMLYIGTGDAENPISAQDTNSLNGKILRVELYNSARTFFERN</sequence>
<dbReference type="InterPro" id="IPR011042">
    <property type="entry name" value="6-blade_b-propeller_TolB-like"/>
</dbReference>
<dbReference type="SUPFAM" id="SSF50952">
    <property type="entry name" value="Soluble quinoprotein glucose dehydrogenase"/>
    <property type="match status" value="1"/>
</dbReference>
<dbReference type="Gene3D" id="2.120.10.30">
    <property type="entry name" value="TolB, C-terminal domain"/>
    <property type="match status" value="1"/>
</dbReference>
<name>A0A1G1UYV2_9BACT</name>
<dbReference type="PANTHER" id="PTHR19328">
    <property type="entry name" value="HEDGEHOG-INTERACTING PROTEIN"/>
    <property type="match status" value="1"/>
</dbReference>
<dbReference type="InterPro" id="IPR012938">
    <property type="entry name" value="Glc/Sorbosone_DH"/>
</dbReference>
<dbReference type="STRING" id="1797513.A2782_00590"/>
<dbReference type="AlphaFoldDB" id="A0A1G1UYV2"/>
<comment type="caution">
    <text evidence="2">The sequence shown here is derived from an EMBL/GenBank/DDBJ whole genome shotgun (WGS) entry which is preliminary data.</text>
</comment>
<accession>A0A1G1UYV2</accession>